<proteinExistence type="predicted"/>
<feature type="compositionally biased region" description="Low complexity" evidence="1">
    <location>
        <begin position="575"/>
        <end position="594"/>
    </location>
</feature>
<protein>
    <submittedName>
        <fullName evidence="2">Uncharacterized protein</fullName>
    </submittedName>
</protein>
<evidence type="ECO:0000313" key="2">
    <source>
        <dbReference type="EMBL" id="DAZ98263.1"/>
    </source>
</evidence>
<organism evidence="2 3">
    <name type="scientific">Lagenidium giganteum</name>
    <dbReference type="NCBI Taxonomy" id="4803"/>
    <lineage>
        <taxon>Eukaryota</taxon>
        <taxon>Sar</taxon>
        <taxon>Stramenopiles</taxon>
        <taxon>Oomycota</taxon>
        <taxon>Peronosporomycetes</taxon>
        <taxon>Pythiales</taxon>
        <taxon>Pythiaceae</taxon>
    </lineage>
</organism>
<keyword evidence="3" id="KW-1185">Reference proteome</keyword>
<dbReference type="PANTHER" id="PTHR35213:SF3">
    <property type="entry name" value="MYB-LIKE DOMAIN-CONTAINING PROTEIN"/>
    <property type="match status" value="1"/>
</dbReference>
<feature type="region of interest" description="Disordered" evidence="1">
    <location>
        <begin position="333"/>
        <end position="377"/>
    </location>
</feature>
<name>A0AAV2YXZ3_9STRA</name>
<reference evidence="2" key="2">
    <citation type="journal article" date="2023" name="Microbiol Resour">
        <title>Decontamination and Annotation of the Draft Genome Sequence of the Oomycete Lagenidium giganteum ARSEF 373.</title>
        <authorList>
            <person name="Morgan W.R."/>
            <person name="Tartar A."/>
        </authorList>
    </citation>
    <scope>NUCLEOTIDE SEQUENCE</scope>
    <source>
        <strain evidence="2">ARSEF 373</strain>
    </source>
</reference>
<feature type="region of interest" description="Disordered" evidence="1">
    <location>
        <begin position="574"/>
        <end position="598"/>
    </location>
</feature>
<feature type="non-terminal residue" evidence="2">
    <location>
        <position position="1"/>
    </location>
</feature>
<accession>A0AAV2YXZ3</accession>
<dbReference type="Proteomes" id="UP001146120">
    <property type="component" value="Unassembled WGS sequence"/>
</dbReference>
<gene>
    <name evidence="2" type="ORF">N0F65_008948</name>
</gene>
<evidence type="ECO:0000313" key="3">
    <source>
        <dbReference type="Proteomes" id="UP001146120"/>
    </source>
</evidence>
<evidence type="ECO:0000256" key="1">
    <source>
        <dbReference type="SAM" id="MobiDB-lite"/>
    </source>
</evidence>
<dbReference type="PANTHER" id="PTHR35213">
    <property type="entry name" value="RING-TYPE DOMAIN-CONTAINING PROTEIN-RELATED"/>
    <property type="match status" value="1"/>
</dbReference>
<dbReference type="AlphaFoldDB" id="A0AAV2YXZ3"/>
<comment type="caution">
    <text evidence="2">The sequence shown here is derived from an EMBL/GenBank/DDBJ whole genome shotgun (WGS) entry which is preliminary data.</text>
</comment>
<reference evidence="2" key="1">
    <citation type="submission" date="2022-11" db="EMBL/GenBank/DDBJ databases">
        <authorList>
            <person name="Morgan W.R."/>
            <person name="Tartar A."/>
        </authorList>
    </citation>
    <scope>NUCLEOTIDE SEQUENCE</scope>
    <source>
        <strain evidence="2">ARSEF 373</strain>
    </source>
</reference>
<dbReference type="EMBL" id="DAKRPA010000111">
    <property type="protein sequence ID" value="DAZ98263.1"/>
    <property type="molecule type" value="Genomic_DNA"/>
</dbReference>
<sequence>ESGGVLQCDGCCTHTQPAVRCGNHRSHSRSRSRIRKDPSCLYNVDVMNDTKVNMEPGSKTTFLRKARVENVPVRTGQWHYDEERYLGKLVDLFRAGVLEDVQDKSSLRSWLAKMLNCCPMRISKKQMNGGDFRGRARFFRDDVKISQMTQEEYDALSSELYVLRARFLRDFAKTEFKDYNHVTPQDFFPWFMQVMKLVPEPRVARHWTLREAAPRSETNLRWYLEMVVSVDMSLTVVKPIGVKRGHESHCIGQAPPSVSKNVSKRVYRQPPNQKFGACLMESGRALGIRPAASMSIDIFPTKFIARAPLSSSRTLRSRHSMRTYERELVTSIASNEASPSPKMKIKQSVKESMSSPKVVENKSGRTGVPPPMSPHMDKLASPTTDKGLTFLQNARKQDMPVRAGKWNTEEELYLRKLVSLFNAGTLDDIEEKSSMRAWLAKMLNCCPMRISKKQMHGEKFCGKAKFTRNATRIAQMTQQEYDGLCSEVHDLRARFLRHWAKEEFGRKPSPTSRDDFNQWFKKVMELVPEPRVARHPKLREAAKRCEADLRRFLEIVVLDTDRRSSIHCGVKRTFQQISQPQTPPSSTQSETSTESPKRLCAEATGCQVQVSPINIDSYFVEREQREQMDNLSFIQAMTQYQEVDDTAVKMSMILSDSLPVEMPHNPGSDEIVLDFGPPSLWMCLDERDAHSPDYVEWEDDGLLDDWNQLFAATVAWEAPDHSSQLHLLPTFGLNF</sequence>